<evidence type="ECO:0000313" key="1">
    <source>
        <dbReference type="EMBL" id="OKH14888.1"/>
    </source>
</evidence>
<reference evidence="1 2" key="1">
    <citation type="submission" date="2016-11" db="EMBL/GenBank/DDBJ databases">
        <title>Draft Genome Sequences of Nine Cyanobacterial Strains from Diverse Habitats.</title>
        <authorList>
            <person name="Zhu T."/>
            <person name="Hou S."/>
            <person name="Lu X."/>
            <person name="Hess W.R."/>
        </authorList>
    </citation>
    <scope>NUCLEOTIDE SEQUENCE [LARGE SCALE GENOMIC DNA]</scope>
    <source>
        <strain evidence="1 2">NIES-592</strain>
    </source>
</reference>
<dbReference type="Proteomes" id="UP000186391">
    <property type="component" value="Unassembled WGS sequence"/>
</dbReference>
<dbReference type="AlphaFoldDB" id="A0A1U7H1S2"/>
<name>A0A1U7H1S2_9CYAN</name>
<dbReference type="RefSeq" id="WP_073555484.1">
    <property type="nucleotide sequence ID" value="NZ_MRCA01000003.1"/>
</dbReference>
<dbReference type="InterPro" id="IPR012337">
    <property type="entry name" value="RNaseH-like_sf"/>
</dbReference>
<organism evidence="1 2">
    <name type="scientific">Fischerella major NIES-592</name>
    <dbReference type="NCBI Taxonomy" id="210994"/>
    <lineage>
        <taxon>Bacteria</taxon>
        <taxon>Bacillati</taxon>
        <taxon>Cyanobacteriota</taxon>
        <taxon>Cyanophyceae</taxon>
        <taxon>Nostocales</taxon>
        <taxon>Hapalosiphonaceae</taxon>
        <taxon>Fischerella</taxon>
    </lineage>
</organism>
<protein>
    <recommendedName>
        <fullName evidence="3">Piwi domain-containing protein</fullName>
    </recommendedName>
</protein>
<gene>
    <name evidence="1" type="ORF">NIES592_08400</name>
</gene>
<accession>A0A1U7H1S2</accession>
<evidence type="ECO:0000313" key="2">
    <source>
        <dbReference type="Proteomes" id="UP000186391"/>
    </source>
</evidence>
<sequence length="171" mass="19082">MLREGLSWIASKAESLGIGRHLYLIRDGLRPHNESIESYREALFNHEFTLIEYSKSGSPLIHCAPFEPQPGTTILIEESDFTALYPCTSPQHGVLTTPVKFRTPINPKNHSSSDIALLLTALCHSATLSYQPSRLPAPLQWANGLSRLSYTDLQFSGWSHRVKKLVNIATP</sequence>
<comment type="caution">
    <text evidence="1">The sequence shown here is derived from an EMBL/GenBank/DDBJ whole genome shotgun (WGS) entry which is preliminary data.</text>
</comment>
<dbReference type="EMBL" id="MRCA01000003">
    <property type="protein sequence ID" value="OKH14888.1"/>
    <property type="molecule type" value="Genomic_DNA"/>
</dbReference>
<dbReference type="GO" id="GO:0003676">
    <property type="term" value="F:nucleic acid binding"/>
    <property type="evidence" value="ECO:0007669"/>
    <property type="project" value="InterPro"/>
</dbReference>
<dbReference type="Gene3D" id="3.30.420.10">
    <property type="entry name" value="Ribonuclease H-like superfamily/Ribonuclease H"/>
    <property type="match status" value="1"/>
</dbReference>
<dbReference type="InterPro" id="IPR036397">
    <property type="entry name" value="RNaseH_sf"/>
</dbReference>
<dbReference type="OrthoDB" id="9553931at2"/>
<dbReference type="SUPFAM" id="SSF53098">
    <property type="entry name" value="Ribonuclease H-like"/>
    <property type="match status" value="1"/>
</dbReference>
<evidence type="ECO:0008006" key="3">
    <source>
        <dbReference type="Google" id="ProtNLM"/>
    </source>
</evidence>
<keyword evidence="2" id="KW-1185">Reference proteome</keyword>
<proteinExistence type="predicted"/>